<dbReference type="OrthoDB" id="141460at2"/>
<evidence type="ECO:0000259" key="2">
    <source>
        <dbReference type="Pfam" id="PF01609"/>
    </source>
</evidence>
<sequence>MPTSPLYDSMYQQMTDQLVDALSSQLATLALIVVAVSQCVAAQLGRIARSMPVDTTQSAKEQRLRRFLDNDRITQETHYHPIVRRALQGLKGQRVQLLIDRVLIQNHHNILVVSVGFRRRSIPLTWIALDHRGQSGLEDQQTVVRDALALLPPGVRVSIHGDSEFRSQALFAWVRGLGHHALLGVTGRTLVADTRDGNATSLESRMAGHTEVVYLNGVYLTEDGHGPVNVIAWWDKDPDGKILVRAVMTNLPANGRTYRLGKRRMWIETVFRDWQSGGFHLDKSGLDDRQRFARLLLPLVIAYLWYVAVGRWVVKRGYRKLVDDGPARNWKYSLFQLGVAWKERMASFTQAIPVLLFLYL</sequence>
<protein>
    <recommendedName>
        <fullName evidence="2">Transposase IS4-like domain-containing protein</fullName>
    </recommendedName>
</protein>
<dbReference type="InterPro" id="IPR012337">
    <property type="entry name" value="RNaseH-like_sf"/>
</dbReference>
<evidence type="ECO:0000313" key="4">
    <source>
        <dbReference type="Proteomes" id="UP000220527"/>
    </source>
</evidence>
<keyword evidence="1" id="KW-0812">Transmembrane</keyword>
<dbReference type="EMBL" id="NQWI01000098">
    <property type="protein sequence ID" value="PDW01928.1"/>
    <property type="molecule type" value="Genomic_DNA"/>
</dbReference>
<organism evidence="3 4">
    <name type="scientific">Candidatus Viridilinea mediisalina</name>
    <dbReference type="NCBI Taxonomy" id="2024553"/>
    <lineage>
        <taxon>Bacteria</taxon>
        <taxon>Bacillati</taxon>
        <taxon>Chloroflexota</taxon>
        <taxon>Chloroflexia</taxon>
        <taxon>Chloroflexales</taxon>
        <taxon>Chloroflexineae</taxon>
        <taxon>Oscillochloridaceae</taxon>
        <taxon>Candidatus Viridilinea</taxon>
    </lineage>
</organism>
<accession>A0A2A6RGC2</accession>
<name>A0A2A6RGC2_9CHLR</name>
<gene>
    <name evidence="3" type="ORF">CJ255_16555</name>
</gene>
<feature type="transmembrane region" description="Helical" evidence="1">
    <location>
        <begin position="295"/>
        <end position="314"/>
    </location>
</feature>
<keyword evidence="1" id="KW-0472">Membrane</keyword>
<proteinExistence type="predicted"/>
<keyword evidence="1" id="KW-1133">Transmembrane helix</keyword>
<dbReference type="AlphaFoldDB" id="A0A2A6RGC2"/>
<reference evidence="4" key="1">
    <citation type="submission" date="2017-08" db="EMBL/GenBank/DDBJ databases">
        <authorList>
            <person name="Grouzdev D.S."/>
            <person name="Gaisin V.A."/>
            <person name="Rysina M.S."/>
            <person name="Gorlenko V.M."/>
        </authorList>
    </citation>
    <scope>NUCLEOTIDE SEQUENCE [LARGE SCALE GENOMIC DNA]</scope>
    <source>
        <strain evidence="4">Kir15-3F</strain>
    </source>
</reference>
<keyword evidence="4" id="KW-1185">Reference proteome</keyword>
<dbReference type="GO" id="GO:0004803">
    <property type="term" value="F:transposase activity"/>
    <property type="evidence" value="ECO:0007669"/>
    <property type="project" value="InterPro"/>
</dbReference>
<evidence type="ECO:0000313" key="3">
    <source>
        <dbReference type="EMBL" id="PDW01928.1"/>
    </source>
</evidence>
<dbReference type="GO" id="GO:0006313">
    <property type="term" value="P:DNA transposition"/>
    <property type="evidence" value="ECO:0007669"/>
    <property type="project" value="InterPro"/>
</dbReference>
<comment type="caution">
    <text evidence="3">The sequence shown here is derived from an EMBL/GenBank/DDBJ whole genome shotgun (WGS) entry which is preliminary data.</text>
</comment>
<dbReference type="SUPFAM" id="SSF53098">
    <property type="entry name" value="Ribonuclease H-like"/>
    <property type="match status" value="1"/>
</dbReference>
<dbReference type="Proteomes" id="UP000220527">
    <property type="component" value="Unassembled WGS sequence"/>
</dbReference>
<dbReference type="GO" id="GO:0003677">
    <property type="term" value="F:DNA binding"/>
    <property type="evidence" value="ECO:0007669"/>
    <property type="project" value="InterPro"/>
</dbReference>
<dbReference type="InterPro" id="IPR002559">
    <property type="entry name" value="Transposase_11"/>
</dbReference>
<feature type="domain" description="Transposase IS4-like" evidence="2">
    <location>
        <begin position="148"/>
        <end position="305"/>
    </location>
</feature>
<dbReference type="RefSeq" id="WP_097645211.1">
    <property type="nucleotide sequence ID" value="NZ_NQWI01000098.1"/>
</dbReference>
<evidence type="ECO:0000256" key="1">
    <source>
        <dbReference type="SAM" id="Phobius"/>
    </source>
</evidence>
<dbReference type="Pfam" id="PF01609">
    <property type="entry name" value="DDE_Tnp_1"/>
    <property type="match status" value="1"/>
</dbReference>